<comment type="caution">
    <text evidence="1">The sequence shown here is derived from an EMBL/GenBank/DDBJ whole genome shotgun (WGS) entry which is preliminary data.</text>
</comment>
<sequence length="56" mass="6650">MAEEKPDKYLDIELSYKFKEQTDIDRIIKAINAFMETNKEGLMRTSYNVLGYSFSY</sequence>
<proteinExistence type="predicted"/>
<accession>A0A0F9RZV5</accession>
<gene>
    <name evidence="1" type="ORF">LCGC14_0912610</name>
</gene>
<dbReference type="AlphaFoldDB" id="A0A0F9RZV5"/>
<reference evidence="1" key="1">
    <citation type="journal article" date="2015" name="Nature">
        <title>Complex archaea that bridge the gap between prokaryotes and eukaryotes.</title>
        <authorList>
            <person name="Spang A."/>
            <person name="Saw J.H."/>
            <person name="Jorgensen S.L."/>
            <person name="Zaremba-Niedzwiedzka K."/>
            <person name="Martijn J."/>
            <person name="Lind A.E."/>
            <person name="van Eijk R."/>
            <person name="Schleper C."/>
            <person name="Guy L."/>
            <person name="Ettema T.J."/>
        </authorList>
    </citation>
    <scope>NUCLEOTIDE SEQUENCE</scope>
</reference>
<protein>
    <submittedName>
        <fullName evidence="1">Uncharacterized protein</fullName>
    </submittedName>
</protein>
<organism evidence="1">
    <name type="scientific">marine sediment metagenome</name>
    <dbReference type="NCBI Taxonomy" id="412755"/>
    <lineage>
        <taxon>unclassified sequences</taxon>
        <taxon>metagenomes</taxon>
        <taxon>ecological metagenomes</taxon>
    </lineage>
</organism>
<dbReference type="EMBL" id="LAZR01003038">
    <property type="protein sequence ID" value="KKN22678.1"/>
    <property type="molecule type" value="Genomic_DNA"/>
</dbReference>
<evidence type="ECO:0000313" key="1">
    <source>
        <dbReference type="EMBL" id="KKN22678.1"/>
    </source>
</evidence>
<name>A0A0F9RZV5_9ZZZZ</name>